<dbReference type="Gene3D" id="1.10.10.10">
    <property type="entry name" value="Winged helix-like DNA-binding domain superfamily/Winged helix DNA-binding domain"/>
    <property type="match status" value="1"/>
</dbReference>
<feature type="transmembrane region" description="Helical" evidence="1">
    <location>
        <begin position="40"/>
        <end position="60"/>
    </location>
</feature>
<name>A0A1B7IHP9_9ENTR</name>
<keyword evidence="1" id="KW-0812">Transmembrane</keyword>
<dbReference type="AlphaFoldDB" id="A0A1B7IHP9"/>
<keyword evidence="1" id="KW-0472">Membrane</keyword>
<evidence type="ECO:0000313" key="3">
    <source>
        <dbReference type="Proteomes" id="UP000078410"/>
    </source>
</evidence>
<proteinExistence type="predicted"/>
<comment type="caution">
    <text evidence="2">The sequence shown here is derived from an EMBL/GenBank/DDBJ whole genome shotgun (WGS) entry which is preliminary data.</text>
</comment>
<protein>
    <submittedName>
        <fullName evidence="2">Uncharacterized protein</fullName>
    </submittedName>
</protein>
<dbReference type="PATRIC" id="fig|1354251.4.peg.3704"/>
<dbReference type="GO" id="GO:0003677">
    <property type="term" value="F:DNA binding"/>
    <property type="evidence" value="ECO:0007669"/>
    <property type="project" value="InterPro"/>
</dbReference>
<dbReference type="EMBL" id="LXER01000032">
    <property type="protein sequence ID" value="OAT28955.1"/>
    <property type="molecule type" value="Genomic_DNA"/>
</dbReference>
<keyword evidence="1" id="KW-1133">Transmembrane helix</keyword>
<evidence type="ECO:0000313" key="2">
    <source>
        <dbReference type="EMBL" id="OAT28955.1"/>
    </source>
</evidence>
<gene>
    <name evidence="2" type="ORF">M975_3602</name>
</gene>
<dbReference type="Proteomes" id="UP000078410">
    <property type="component" value="Unassembled WGS sequence"/>
</dbReference>
<organism evidence="2 3">
    <name type="scientific">Buttiauxella brennerae ATCC 51605</name>
    <dbReference type="NCBI Taxonomy" id="1354251"/>
    <lineage>
        <taxon>Bacteria</taxon>
        <taxon>Pseudomonadati</taxon>
        <taxon>Pseudomonadota</taxon>
        <taxon>Gammaproteobacteria</taxon>
        <taxon>Enterobacterales</taxon>
        <taxon>Enterobacteriaceae</taxon>
        <taxon>Buttiauxella</taxon>
    </lineage>
</organism>
<dbReference type="SUPFAM" id="SSF46894">
    <property type="entry name" value="C-terminal effector domain of the bipartite response regulators"/>
    <property type="match status" value="1"/>
</dbReference>
<keyword evidence="3" id="KW-1185">Reference proteome</keyword>
<evidence type="ECO:0000256" key="1">
    <source>
        <dbReference type="SAM" id="Phobius"/>
    </source>
</evidence>
<sequence>MSMKDMDYQLHGFMIGKEIHFDIYSGRLYRLPSGGTERNFIFASIFFNDTMLQLFTYLLLHARHKKVTKDELLKKIWEENNLIPSTQRLWQVLNNLNKRLHLLGLPDDFILNMKGSGYMINSFDVTPIYYKLSDAPVISDMDKK</sequence>
<dbReference type="RefSeq" id="WP_245164477.1">
    <property type="nucleotide sequence ID" value="NZ_LXER01000032.1"/>
</dbReference>
<dbReference type="InterPro" id="IPR036388">
    <property type="entry name" value="WH-like_DNA-bd_sf"/>
</dbReference>
<reference evidence="2 3" key="1">
    <citation type="submission" date="2016-04" db="EMBL/GenBank/DDBJ databases">
        <title>ATOL: Assembling a taxonomically balanced genome-scale reconstruction of the evolutionary history of the Enterobacteriaceae.</title>
        <authorList>
            <person name="Plunkett G.III."/>
            <person name="Neeno-Eckwall E.C."/>
            <person name="Glasner J.D."/>
            <person name="Perna N.T."/>
        </authorList>
    </citation>
    <scope>NUCLEOTIDE SEQUENCE [LARGE SCALE GENOMIC DNA]</scope>
    <source>
        <strain evidence="2 3">ATCC 51605</strain>
    </source>
</reference>
<dbReference type="GO" id="GO:0006355">
    <property type="term" value="P:regulation of DNA-templated transcription"/>
    <property type="evidence" value="ECO:0007669"/>
    <property type="project" value="InterPro"/>
</dbReference>
<dbReference type="InterPro" id="IPR016032">
    <property type="entry name" value="Sig_transdc_resp-reg_C-effctor"/>
</dbReference>
<accession>A0A1B7IHP9</accession>